<dbReference type="GO" id="GO:0016747">
    <property type="term" value="F:acyltransferase activity, transferring groups other than amino-acyl groups"/>
    <property type="evidence" value="ECO:0007669"/>
    <property type="project" value="InterPro"/>
</dbReference>
<dbReference type="PANTHER" id="PTHR43877:SF2">
    <property type="entry name" value="AMINOALKYLPHOSPHONATE N-ACETYLTRANSFERASE-RELATED"/>
    <property type="match status" value="1"/>
</dbReference>
<sequence length="177" mass="19145">MATLQAIRAGDMPGLLALNNAHAEELSLLTTAEFARLVNTAYLAIRATTAAAFLLAFDQDTDYASPNFLWMRERFDRFVYIDRIAVAAEARGRGLARQLYAAVFATAARAGHVRVVCEVNREPPNPTSDAFHRAMGFVEIGSADTMDGGKSVRYFARAIDTADDTAAVSSLPAAREA</sequence>
<proteinExistence type="predicted"/>
<dbReference type="InterPro" id="IPR016181">
    <property type="entry name" value="Acyl_CoA_acyltransferase"/>
</dbReference>
<keyword evidence="2" id="KW-0012">Acyltransferase</keyword>
<dbReference type="CDD" id="cd04301">
    <property type="entry name" value="NAT_SF"/>
    <property type="match status" value="1"/>
</dbReference>
<evidence type="ECO:0000259" key="3">
    <source>
        <dbReference type="PROSITE" id="PS51186"/>
    </source>
</evidence>
<keyword evidence="5" id="KW-1185">Reference proteome</keyword>
<gene>
    <name evidence="4" type="ORF">GTW51_15190</name>
</gene>
<keyword evidence="1 4" id="KW-0808">Transferase</keyword>
<dbReference type="PROSITE" id="PS51186">
    <property type="entry name" value="GNAT"/>
    <property type="match status" value="1"/>
</dbReference>
<dbReference type="InterPro" id="IPR050832">
    <property type="entry name" value="Bact_Acetyltransf"/>
</dbReference>
<dbReference type="InterPro" id="IPR000182">
    <property type="entry name" value="GNAT_dom"/>
</dbReference>
<dbReference type="Pfam" id="PF00583">
    <property type="entry name" value="Acetyltransf_1"/>
    <property type="match status" value="1"/>
</dbReference>
<name>A0A6L9MKG6_9HYPH</name>
<evidence type="ECO:0000313" key="4">
    <source>
        <dbReference type="EMBL" id="NDV88048.1"/>
    </source>
</evidence>
<dbReference type="Proteomes" id="UP000476332">
    <property type="component" value="Unassembled WGS sequence"/>
</dbReference>
<evidence type="ECO:0000256" key="1">
    <source>
        <dbReference type="ARBA" id="ARBA00022679"/>
    </source>
</evidence>
<protein>
    <submittedName>
        <fullName evidence="4">GNAT family N-acetyltransferase</fullName>
    </submittedName>
</protein>
<accession>A0A6L9MKG6</accession>
<dbReference type="PANTHER" id="PTHR43877">
    <property type="entry name" value="AMINOALKYLPHOSPHONATE N-ACETYLTRANSFERASE-RELATED-RELATED"/>
    <property type="match status" value="1"/>
</dbReference>
<dbReference type="InterPro" id="IPR016890">
    <property type="entry name" value="UCP028520"/>
</dbReference>
<organism evidence="4 5">
    <name type="scientific">Aurantimonas aggregata</name>
    <dbReference type="NCBI Taxonomy" id="2047720"/>
    <lineage>
        <taxon>Bacteria</taxon>
        <taxon>Pseudomonadati</taxon>
        <taxon>Pseudomonadota</taxon>
        <taxon>Alphaproteobacteria</taxon>
        <taxon>Hyphomicrobiales</taxon>
        <taxon>Aurantimonadaceae</taxon>
        <taxon>Aurantimonas</taxon>
    </lineage>
</organism>
<dbReference type="AlphaFoldDB" id="A0A6L9MKG6"/>
<dbReference type="PIRSF" id="PIRSF028520">
    <property type="entry name" value="UCP028520"/>
    <property type="match status" value="1"/>
</dbReference>
<feature type="domain" description="N-acetyltransferase" evidence="3">
    <location>
        <begin position="2"/>
        <end position="159"/>
    </location>
</feature>
<dbReference type="EMBL" id="JAAAMJ010000012">
    <property type="protein sequence ID" value="NDV88048.1"/>
    <property type="molecule type" value="Genomic_DNA"/>
</dbReference>
<evidence type="ECO:0000313" key="5">
    <source>
        <dbReference type="Proteomes" id="UP000476332"/>
    </source>
</evidence>
<comment type="caution">
    <text evidence="4">The sequence shown here is derived from an EMBL/GenBank/DDBJ whole genome shotgun (WGS) entry which is preliminary data.</text>
</comment>
<evidence type="ECO:0000256" key="2">
    <source>
        <dbReference type="ARBA" id="ARBA00023315"/>
    </source>
</evidence>
<dbReference type="Gene3D" id="3.40.630.30">
    <property type="match status" value="1"/>
</dbReference>
<reference evidence="4 5" key="1">
    <citation type="submission" date="2020-01" db="EMBL/GenBank/DDBJ databases">
        <title>Genomes of bacteria type strains.</title>
        <authorList>
            <person name="Chen J."/>
            <person name="Zhu S."/>
            <person name="Chen J."/>
        </authorList>
    </citation>
    <scope>NUCLEOTIDE SEQUENCE [LARGE SCALE GENOMIC DNA]</scope>
    <source>
        <strain evidence="4 5">KCTC 52919</strain>
    </source>
</reference>
<dbReference type="SUPFAM" id="SSF55729">
    <property type="entry name" value="Acyl-CoA N-acyltransferases (Nat)"/>
    <property type="match status" value="1"/>
</dbReference>
<dbReference type="RefSeq" id="WP_163044879.1">
    <property type="nucleotide sequence ID" value="NZ_JAAAMJ010000012.1"/>
</dbReference>